<sequence length="198" mass="22037">MGIAWGKSVPEGERRDALEHGGCIPFKSSLVIHVSDIDQGQHSIPMSCLPKRQHYRIIVMISPFSNALSRRCVVRMMSHDKYSDNPHDLPSIQTAQTLQVNPYDSATAPDLRALPGKSIEYCTGSNRGGLYCTPAISCALQEGTELFPHRRETHNGDCSNKRKPKKDHLTLDELLGNPQDIIRFKASDTAELASWKRG</sequence>
<proteinExistence type="predicted"/>
<gene>
    <name evidence="1" type="ORF">B9Z19DRAFT_1067216</name>
</gene>
<keyword evidence="2" id="KW-1185">Reference proteome</keyword>
<name>A0A2T6ZJQ5_TUBBO</name>
<comment type="caution">
    <text evidence="1">The sequence shown here is derived from an EMBL/GenBank/DDBJ whole genome shotgun (WGS) entry which is preliminary data.</text>
</comment>
<accession>A0A2T6ZJQ5</accession>
<reference evidence="1 2" key="1">
    <citation type="submission" date="2017-04" db="EMBL/GenBank/DDBJ databases">
        <title>Draft genome sequence of Tuber borchii Vittad., a whitish edible truffle.</title>
        <authorList>
            <consortium name="DOE Joint Genome Institute"/>
            <person name="Murat C."/>
            <person name="Kuo A."/>
            <person name="Barry K.W."/>
            <person name="Clum A."/>
            <person name="Dockter R.B."/>
            <person name="Fauchery L."/>
            <person name="Iotti M."/>
            <person name="Kohler A."/>
            <person name="Labutti K."/>
            <person name="Lindquist E.A."/>
            <person name="Lipzen A."/>
            <person name="Ohm R.A."/>
            <person name="Wang M."/>
            <person name="Grigoriev I.V."/>
            <person name="Zambonelli A."/>
            <person name="Martin F.M."/>
        </authorList>
    </citation>
    <scope>NUCLEOTIDE SEQUENCE [LARGE SCALE GENOMIC DNA]</scope>
    <source>
        <strain evidence="1 2">Tbo3840</strain>
    </source>
</reference>
<dbReference type="Proteomes" id="UP000244722">
    <property type="component" value="Unassembled WGS sequence"/>
</dbReference>
<dbReference type="EMBL" id="NESQ01000217">
    <property type="protein sequence ID" value="PUU75720.1"/>
    <property type="molecule type" value="Genomic_DNA"/>
</dbReference>
<organism evidence="1 2">
    <name type="scientific">Tuber borchii</name>
    <name type="common">White truffle</name>
    <dbReference type="NCBI Taxonomy" id="42251"/>
    <lineage>
        <taxon>Eukaryota</taxon>
        <taxon>Fungi</taxon>
        <taxon>Dikarya</taxon>
        <taxon>Ascomycota</taxon>
        <taxon>Pezizomycotina</taxon>
        <taxon>Pezizomycetes</taxon>
        <taxon>Pezizales</taxon>
        <taxon>Tuberaceae</taxon>
        <taxon>Tuber</taxon>
    </lineage>
</organism>
<evidence type="ECO:0000313" key="2">
    <source>
        <dbReference type="Proteomes" id="UP000244722"/>
    </source>
</evidence>
<protein>
    <submittedName>
        <fullName evidence="1">Uncharacterized protein</fullName>
    </submittedName>
</protein>
<evidence type="ECO:0000313" key="1">
    <source>
        <dbReference type="EMBL" id="PUU75720.1"/>
    </source>
</evidence>
<dbReference type="AlphaFoldDB" id="A0A2T6ZJQ5"/>